<dbReference type="InterPro" id="IPR036518">
    <property type="entry name" value="CobE/GbiG_C_sf"/>
</dbReference>
<proteinExistence type="predicted"/>
<protein>
    <submittedName>
        <fullName evidence="4">Cobalamin (Vitamin B12) biosynthesis CbiG protein</fullName>
    </submittedName>
</protein>
<dbReference type="InterPro" id="IPR021744">
    <property type="entry name" value="CbiG_N"/>
</dbReference>
<dbReference type="KEGG" id="dsa:Desal_0754"/>
<dbReference type="Gene3D" id="3.30.420.180">
    <property type="entry name" value="CobE/GbiG C-terminal domain"/>
    <property type="match status" value="1"/>
</dbReference>
<dbReference type="SUPFAM" id="SSF159664">
    <property type="entry name" value="CobE/GbiG C-terminal domain-like"/>
    <property type="match status" value="1"/>
</dbReference>
<dbReference type="Proteomes" id="UP000002601">
    <property type="component" value="Chromosome"/>
</dbReference>
<feature type="domain" description="Cobalamin biosynthesis central region" evidence="3">
    <location>
        <begin position="134"/>
        <end position="218"/>
    </location>
</feature>
<accession>C6BYZ6</accession>
<dbReference type="eggNOG" id="COG2073">
    <property type="taxonomic scope" value="Bacteria"/>
</dbReference>
<dbReference type="SUPFAM" id="SSF159672">
    <property type="entry name" value="CbiG N-terminal domain-like"/>
    <property type="match status" value="1"/>
</dbReference>
<dbReference type="Gene3D" id="3.40.50.11220">
    <property type="match status" value="1"/>
</dbReference>
<dbReference type="InterPro" id="IPR052553">
    <property type="entry name" value="CbiG_hydrolase"/>
</dbReference>
<dbReference type="HOGENOM" id="CLU_028397_0_0_7"/>
<dbReference type="OrthoDB" id="9781023at2"/>
<dbReference type="InterPro" id="IPR038029">
    <property type="entry name" value="GbiG_N_sf"/>
</dbReference>
<dbReference type="InterPro" id="IPR002750">
    <property type="entry name" value="CobE/GbiG_C"/>
</dbReference>
<dbReference type="STRING" id="526222.Desal_0754"/>
<dbReference type="PANTHER" id="PTHR37477">
    <property type="entry name" value="COBALT-PRECORRIN-5A HYDROLASE"/>
    <property type="match status" value="1"/>
</dbReference>
<evidence type="ECO:0000313" key="5">
    <source>
        <dbReference type="Proteomes" id="UP000002601"/>
    </source>
</evidence>
<dbReference type="RefSeq" id="WP_015850639.1">
    <property type="nucleotide sequence ID" value="NC_012881.1"/>
</dbReference>
<dbReference type="InterPro" id="IPR021745">
    <property type="entry name" value="CbiG_mid"/>
</dbReference>
<dbReference type="AlphaFoldDB" id="C6BYZ6"/>
<dbReference type="EMBL" id="CP001649">
    <property type="protein sequence ID" value="ACS78820.1"/>
    <property type="molecule type" value="Genomic_DNA"/>
</dbReference>
<gene>
    <name evidence="4" type="ordered locus">Desal_0754</name>
</gene>
<feature type="domain" description="CobE/GbiG C-terminal" evidence="1">
    <location>
        <begin position="221"/>
        <end position="338"/>
    </location>
</feature>
<dbReference type="Pfam" id="PF11761">
    <property type="entry name" value="CbiG_mid"/>
    <property type="match status" value="1"/>
</dbReference>
<reference evidence="4 5" key="1">
    <citation type="submission" date="2009-06" db="EMBL/GenBank/DDBJ databases">
        <title>Complete sequence of Desulfovibrio salexigens DSM 2638.</title>
        <authorList>
            <consortium name="US DOE Joint Genome Institute"/>
            <person name="Lucas S."/>
            <person name="Copeland A."/>
            <person name="Lapidus A."/>
            <person name="Glavina del Rio T."/>
            <person name="Tice H."/>
            <person name="Bruce D."/>
            <person name="Goodwin L."/>
            <person name="Pitluck S."/>
            <person name="Munk A.C."/>
            <person name="Brettin T."/>
            <person name="Detter J.C."/>
            <person name="Han C."/>
            <person name="Tapia R."/>
            <person name="Larimer F."/>
            <person name="Land M."/>
            <person name="Hauser L."/>
            <person name="Kyrpides N."/>
            <person name="Anderson I."/>
            <person name="Wall J.D."/>
            <person name="Arkin A.P."/>
            <person name="Dehal P."/>
            <person name="Chivian D."/>
            <person name="Giles B."/>
            <person name="Hazen T.C."/>
        </authorList>
    </citation>
    <scope>NUCLEOTIDE SEQUENCE [LARGE SCALE GENOMIC DNA]</scope>
    <source>
        <strain evidence="5">ATCC 14822 / DSM 2638 / NCIMB 8403 / VKM B-1763</strain>
    </source>
</reference>
<dbReference type="Pfam" id="PF11760">
    <property type="entry name" value="CbiG_N"/>
    <property type="match status" value="1"/>
</dbReference>
<dbReference type="GO" id="GO:0009236">
    <property type="term" value="P:cobalamin biosynthetic process"/>
    <property type="evidence" value="ECO:0007669"/>
    <property type="project" value="InterPro"/>
</dbReference>
<evidence type="ECO:0000259" key="2">
    <source>
        <dbReference type="Pfam" id="PF11760"/>
    </source>
</evidence>
<dbReference type="PANTHER" id="PTHR37477:SF1">
    <property type="entry name" value="COBALT-PRECORRIN-5A HYDROLASE"/>
    <property type="match status" value="1"/>
</dbReference>
<sequence>MENRTAIYALTQRGAEKARELVDSLRADCYVLDRYATETDIPFTSLKDIVADKFSKYDSHIFVAASGIVVRMIASLLKSKAVDPAVVVVDQEGEFAISLVSGHLGGANELARLIGDKIGATPVITTATDCAGVPSVDLIARDQGLVIGNIGLIKHINAAILDGEKVPVYDPDCFLDLSDLKEYFYVIDNVDIMFESRCGIVVDWHVHDLPERVLALYPRCLTLGVGCRRGVPADEILDLVRSVVADNGIALDSICCMGSIDAKSDEAGMIEVAQVLGLDLEFFSAAELDEIEVANPSGMVMKHMGVNGVCEAAAMKMANATQILVPKTKSARVTAAIAKRK</sequence>
<evidence type="ECO:0000259" key="1">
    <source>
        <dbReference type="Pfam" id="PF01890"/>
    </source>
</evidence>
<evidence type="ECO:0000259" key="3">
    <source>
        <dbReference type="Pfam" id="PF11761"/>
    </source>
</evidence>
<organism evidence="4 5">
    <name type="scientific">Maridesulfovibrio salexigens (strain ATCC 14822 / DSM 2638 / NCIMB 8403 / VKM B-1763)</name>
    <name type="common">Desulfovibrio salexigens</name>
    <dbReference type="NCBI Taxonomy" id="526222"/>
    <lineage>
        <taxon>Bacteria</taxon>
        <taxon>Pseudomonadati</taxon>
        <taxon>Thermodesulfobacteriota</taxon>
        <taxon>Desulfovibrionia</taxon>
        <taxon>Desulfovibrionales</taxon>
        <taxon>Desulfovibrionaceae</taxon>
        <taxon>Maridesulfovibrio</taxon>
    </lineage>
</organism>
<keyword evidence="5" id="KW-1185">Reference proteome</keyword>
<evidence type="ECO:0000313" key="4">
    <source>
        <dbReference type="EMBL" id="ACS78820.1"/>
    </source>
</evidence>
<feature type="domain" description="Cobalamin synthesis G N-terminal" evidence="2">
    <location>
        <begin position="49"/>
        <end position="129"/>
    </location>
</feature>
<dbReference type="Pfam" id="PF01890">
    <property type="entry name" value="CbiG_C"/>
    <property type="match status" value="1"/>
</dbReference>
<name>C6BYZ6_MARSD</name>